<reference evidence="2" key="1">
    <citation type="submission" date="2019-04" db="EMBL/GenBank/DDBJ databases">
        <authorList>
            <person name="Melise S."/>
            <person name="Noan J."/>
            <person name="Okalmin O."/>
        </authorList>
    </citation>
    <scope>NUCLEOTIDE SEQUENCE</scope>
    <source>
        <strain evidence="2">FN9</strain>
    </source>
</reference>
<dbReference type="EMBL" id="CAJPIJ010000134">
    <property type="protein sequence ID" value="CAG1985024.1"/>
    <property type="molecule type" value="Genomic_DNA"/>
</dbReference>
<reference evidence="1" key="2">
    <citation type="submission" date="2021-03" db="EMBL/GenBank/DDBJ databases">
        <authorList>
            <person name="Alouane T."/>
            <person name="Langin T."/>
            <person name="Bonhomme L."/>
        </authorList>
    </citation>
    <scope>NUCLEOTIDE SEQUENCE</scope>
    <source>
        <strain evidence="1">MDC_Fg202</strain>
    </source>
</reference>
<dbReference type="AlphaFoldDB" id="A0A4U9FA93"/>
<name>A0A4U9FA93_GIBZA</name>
<evidence type="ECO:0000313" key="1">
    <source>
        <dbReference type="EMBL" id="CAG1985024.1"/>
    </source>
</evidence>
<dbReference type="Proteomes" id="UP000746612">
    <property type="component" value="Unassembled WGS sequence"/>
</dbReference>
<sequence length="62" mass="6720">MRPSELAKLTADELAVSIKPILTELLQRSSQGYSAETTETYNLLASRAAEPAVMTAITPGRR</sequence>
<gene>
    <name evidence="2" type="ORF">FUG_LOCUS562223</name>
    <name evidence="1" type="ORF">MDCFG202_LOCUS259853</name>
</gene>
<dbReference type="EMBL" id="CAAKMV010000196">
    <property type="protein sequence ID" value="VIO64078.1"/>
    <property type="molecule type" value="Genomic_DNA"/>
</dbReference>
<organism evidence="1 3">
    <name type="scientific">Gibberella zeae</name>
    <name type="common">Wheat head blight fungus</name>
    <name type="synonym">Fusarium graminearum</name>
    <dbReference type="NCBI Taxonomy" id="5518"/>
    <lineage>
        <taxon>Eukaryota</taxon>
        <taxon>Fungi</taxon>
        <taxon>Dikarya</taxon>
        <taxon>Ascomycota</taxon>
        <taxon>Pezizomycotina</taxon>
        <taxon>Sordariomycetes</taxon>
        <taxon>Hypocreomycetidae</taxon>
        <taxon>Hypocreales</taxon>
        <taxon>Nectriaceae</taxon>
        <taxon>Fusarium</taxon>
    </lineage>
</organism>
<protein>
    <submittedName>
        <fullName evidence="1">Uncharacterized protein</fullName>
    </submittedName>
</protein>
<proteinExistence type="predicted"/>
<accession>A0A4U9FA93</accession>
<evidence type="ECO:0000313" key="2">
    <source>
        <dbReference type="EMBL" id="VIO64078.1"/>
    </source>
</evidence>
<evidence type="ECO:0000313" key="3">
    <source>
        <dbReference type="Proteomes" id="UP000746612"/>
    </source>
</evidence>